<comment type="caution">
    <text evidence="7">The sequence shown here is derived from an EMBL/GenBank/DDBJ whole genome shotgun (WGS) entry which is preliminary data.</text>
</comment>
<accession>A0A0C1DJS0</accession>
<evidence type="ECO:0000256" key="3">
    <source>
        <dbReference type="ARBA" id="ARBA00023082"/>
    </source>
</evidence>
<dbReference type="InterPro" id="IPR039425">
    <property type="entry name" value="RNA_pol_sigma-70-like"/>
</dbReference>
<organism evidence="7 8">
    <name type="scientific">Pedobacter kyungheensis</name>
    <dbReference type="NCBI Taxonomy" id="1069985"/>
    <lineage>
        <taxon>Bacteria</taxon>
        <taxon>Pseudomonadati</taxon>
        <taxon>Bacteroidota</taxon>
        <taxon>Sphingobacteriia</taxon>
        <taxon>Sphingobacteriales</taxon>
        <taxon>Sphingobacteriaceae</taxon>
        <taxon>Pedobacter</taxon>
    </lineage>
</organism>
<dbReference type="InterPro" id="IPR013325">
    <property type="entry name" value="RNA_pol_sigma_r2"/>
</dbReference>
<name>A0A0C1DJS0_9SPHI</name>
<feature type="domain" description="RNA polymerase sigma-70 region 2" evidence="5">
    <location>
        <begin position="12"/>
        <end position="75"/>
    </location>
</feature>
<proteinExistence type="inferred from homology"/>
<evidence type="ECO:0000259" key="5">
    <source>
        <dbReference type="Pfam" id="PF04542"/>
    </source>
</evidence>
<dbReference type="Pfam" id="PF04542">
    <property type="entry name" value="Sigma70_r2"/>
    <property type="match status" value="1"/>
</dbReference>
<dbReference type="InterPro" id="IPR013324">
    <property type="entry name" value="RNA_pol_sigma_r3/r4-like"/>
</dbReference>
<feature type="domain" description="RNA polymerase sigma factor 70 region 4 type 2" evidence="6">
    <location>
        <begin position="108"/>
        <end position="156"/>
    </location>
</feature>
<protein>
    <recommendedName>
        <fullName evidence="9">RNA polymerase sigma factor</fullName>
    </recommendedName>
</protein>
<dbReference type="GO" id="GO:0006352">
    <property type="term" value="P:DNA-templated transcription initiation"/>
    <property type="evidence" value="ECO:0007669"/>
    <property type="project" value="InterPro"/>
</dbReference>
<evidence type="ECO:0008006" key="9">
    <source>
        <dbReference type="Google" id="ProtNLM"/>
    </source>
</evidence>
<comment type="similarity">
    <text evidence="1">Belongs to the sigma-70 factor family. ECF subfamily.</text>
</comment>
<dbReference type="SUPFAM" id="SSF88659">
    <property type="entry name" value="Sigma3 and sigma4 domains of RNA polymerase sigma factors"/>
    <property type="match status" value="1"/>
</dbReference>
<dbReference type="RefSeq" id="WP_039475102.1">
    <property type="nucleotide sequence ID" value="NZ_JSYN01000010.1"/>
</dbReference>
<dbReference type="Gene3D" id="1.10.1740.10">
    <property type="match status" value="1"/>
</dbReference>
<dbReference type="Gene3D" id="1.10.10.10">
    <property type="entry name" value="Winged helix-like DNA-binding domain superfamily/Winged helix DNA-binding domain"/>
    <property type="match status" value="1"/>
</dbReference>
<dbReference type="OrthoDB" id="9803470at2"/>
<keyword evidence="3" id="KW-0731">Sigma factor</keyword>
<sequence length="172" mass="20102">METLNFNCDIYQYRQPLFDRALAYTRDEDDAADLVQDTFMKAFRFSEKFELGSNVRAWLFTILKNTFLNHYYKVKRKNEMIQQEEDLTSVQLAPSASANAGSAKFMMEDIQRSLNALPEDCRFCFCRYFEGYKYHEIAAELDIPLGTVKTKIHVARGLLKKMLKNYKADMVA</sequence>
<dbReference type="EMBL" id="JSYN01000010">
    <property type="protein sequence ID" value="KIA94230.1"/>
    <property type="molecule type" value="Genomic_DNA"/>
</dbReference>
<gene>
    <name evidence="7" type="ORF">OC25_09850</name>
</gene>
<dbReference type="Pfam" id="PF08281">
    <property type="entry name" value="Sigma70_r4_2"/>
    <property type="match status" value="1"/>
</dbReference>
<evidence type="ECO:0000256" key="2">
    <source>
        <dbReference type="ARBA" id="ARBA00023015"/>
    </source>
</evidence>
<dbReference type="PANTHER" id="PTHR43133">
    <property type="entry name" value="RNA POLYMERASE ECF-TYPE SIGMA FACTO"/>
    <property type="match status" value="1"/>
</dbReference>
<keyword evidence="4" id="KW-0804">Transcription</keyword>
<dbReference type="InterPro" id="IPR007627">
    <property type="entry name" value="RNA_pol_sigma70_r2"/>
</dbReference>
<dbReference type="InterPro" id="IPR014284">
    <property type="entry name" value="RNA_pol_sigma-70_dom"/>
</dbReference>
<dbReference type="SUPFAM" id="SSF88946">
    <property type="entry name" value="Sigma2 domain of RNA polymerase sigma factors"/>
    <property type="match status" value="1"/>
</dbReference>
<evidence type="ECO:0000256" key="4">
    <source>
        <dbReference type="ARBA" id="ARBA00023163"/>
    </source>
</evidence>
<reference evidence="7 8" key="1">
    <citation type="submission" date="2014-10" db="EMBL/GenBank/DDBJ databases">
        <title>Pedobacter Kyungheensis.</title>
        <authorList>
            <person name="Anderson B.M."/>
            <person name="Newman J.D."/>
        </authorList>
    </citation>
    <scope>NUCLEOTIDE SEQUENCE [LARGE SCALE GENOMIC DNA]</scope>
    <source>
        <strain evidence="7 8">KACC 16221</strain>
    </source>
</reference>
<evidence type="ECO:0000313" key="7">
    <source>
        <dbReference type="EMBL" id="KIA94230.1"/>
    </source>
</evidence>
<dbReference type="InterPro" id="IPR036388">
    <property type="entry name" value="WH-like_DNA-bd_sf"/>
</dbReference>
<dbReference type="InterPro" id="IPR013249">
    <property type="entry name" value="RNA_pol_sigma70_r4_t2"/>
</dbReference>
<evidence type="ECO:0000256" key="1">
    <source>
        <dbReference type="ARBA" id="ARBA00010641"/>
    </source>
</evidence>
<dbReference type="NCBIfam" id="TIGR02937">
    <property type="entry name" value="sigma70-ECF"/>
    <property type="match status" value="1"/>
</dbReference>
<keyword evidence="8" id="KW-1185">Reference proteome</keyword>
<dbReference type="GO" id="GO:0016987">
    <property type="term" value="F:sigma factor activity"/>
    <property type="evidence" value="ECO:0007669"/>
    <property type="project" value="UniProtKB-KW"/>
</dbReference>
<dbReference type="GO" id="GO:0003677">
    <property type="term" value="F:DNA binding"/>
    <property type="evidence" value="ECO:0007669"/>
    <property type="project" value="InterPro"/>
</dbReference>
<dbReference type="PANTHER" id="PTHR43133:SF25">
    <property type="entry name" value="RNA POLYMERASE SIGMA FACTOR RFAY-RELATED"/>
    <property type="match status" value="1"/>
</dbReference>
<dbReference type="Proteomes" id="UP000031246">
    <property type="component" value="Unassembled WGS sequence"/>
</dbReference>
<evidence type="ECO:0000259" key="6">
    <source>
        <dbReference type="Pfam" id="PF08281"/>
    </source>
</evidence>
<keyword evidence="2" id="KW-0805">Transcription regulation</keyword>
<evidence type="ECO:0000313" key="8">
    <source>
        <dbReference type="Proteomes" id="UP000031246"/>
    </source>
</evidence>
<dbReference type="AlphaFoldDB" id="A0A0C1DJS0"/>
<dbReference type="CDD" id="cd06171">
    <property type="entry name" value="Sigma70_r4"/>
    <property type="match status" value="1"/>
</dbReference>